<proteinExistence type="predicted"/>
<dbReference type="InterPro" id="IPR013103">
    <property type="entry name" value="RVT_2"/>
</dbReference>
<sequence length="800" mass="90204">MILLSNISNLVSVKLNQSNYVLWKYQITSILKAYFVLGFVDGTHQCPPSFFENGEGTHQENPLYQQWISRDQGLLTLINSTLSPTALSLVVGQTTAHRVWSTLEKRYTSTSRSNILNLKMELHNIKKESIDSVNSYLQKIKDTRDRLSVVGVQVDNEEILHIVLKGLPYEYHAFCIAICTRNDATSFEDVHVLLTAEEHSLKNSIDLSKDHSHMALLVNLSDTGATDHFTPDLSVIPDHQDYTGGDLATVGNGQVAPITHIVNKFCRDNNCCFHFVANQFKIKDLPTGNLLYRGPSKNGLYPLNGVTLPIKPHPHAHFSSVQSTKSVSTQIWHDRLGKMTKLPFKQSVHKASKPLEVVHSDVWGLALVISNGAQQSWPLRQLDVSNAFLHGFLKETVYMEQPPGFIDSALPHHVCQLKKALYGLKQAPRAWFERFTTHLLTLGFYSSLANPSLFLYRHGDNVMFLLLYVDDIIVTGNNPMVVQSLLTQLSKVLDIKDLGPLKFFLGLQVEYQSSGFFVHQHKYASDLLQKFNMTTCKPCNTPFVSLSLSLAFARMMVFLSKIPLLFAAWLGGPQYLTFTKPDLAYAVNHICQFMHQPTDQHLVATERILRYVQGFLHHGLTFHPGPLTFTAYTDSDWAGDPMDRCSTIDLSWVRMVLKDLGIFLRHPPTIWCDNLSALALATNPVFHARTKYVEVDYHFIPGDYNSAESEIELCGLVAALREAVEKVNSGMKTLQGDEGFVAICKQLNQIASMVLFSRENLELFPFTSWLSFGFDEIDFRWVENPFGLGSLVQSLENSLY</sequence>
<dbReference type="PANTHER" id="PTHR47481">
    <property type="match status" value="1"/>
</dbReference>
<dbReference type="Pfam" id="PF14244">
    <property type="entry name" value="Retrotran_gag_3"/>
    <property type="match status" value="1"/>
</dbReference>
<feature type="domain" description="Reverse transcriptase Ty1/copia-type" evidence="1">
    <location>
        <begin position="367"/>
        <end position="544"/>
    </location>
</feature>
<dbReference type="Pfam" id="PF14223">
    <property type="entry name" value="Retrotran_gag_2"/>
    <property type="match status" value="1"/>
</dbReference>
<protein>
    <recommendedName>
        <fullName evidence="4">Reverse transcriptase Ty1/copia-type domain-containing protein</fullName>
    </recommendedName>
</protein>
<feature type="domain" description="Retrotransposon Copia-like N-terminal" evidence="2">
    <location>
        <begin position="10"/>
        <end position="47"/>
    </location>
</feature>
<reference evidence="3" key="1">
    <citation type="submission" date="2018-02" db="EMBL/GenBank/DDBJ databases">
        <authorList>
            <person name="Cohen D.B."/>
            <person name="Kent A.D."/>
        </authorList>
    </citation>
    <scope>NUCLEOTIDE SEQUENCE</scope>
</reference>
<evidence type="ECO:0000259" key="1">
    <source>
        <dbReference type="Pfam" id="PF07727"/>
    </source>
</evidence>
<dbReference type="Pfam" id="PF07727">
    <property type="entry name" value="RVT_2"/>
    <property type="match status" value="1"/>
</dbReference>
<name>A0A2N9G0G0_FAGSY</name>
<dbReference type="SUPFAM" id="SSF56672">
    <property type="entry name" value="DNA/RNA polymerases"/>
    <property type="match status" value="1"/>
</dbReference>
<dbReference type="InterPro" id="IPR029472">
    <property type="entry name" value="Copia-like_N"/>
</dbReference>
<evidence type="ECO:0000313" key="3">
    <source>
        <dbReference type="EMBL" id="SPC92564.1"/>
    </source>
</evidence>
<dbReference type="InterPro" id="IPR023213">
    <property type="entry name" value="CAT-like_dom_sf"/>
</dbReference>
<dbReference type="PANTHER" id="PTHR47481:SF31">
    <property type="entry name" value="OS01G0873500 PROTEIN"/>
    <property type="match status" value="1"/>
</dbReference>
<dbReference type="CDD" id="cd09272">
    <property type="entry name" value="RNase_HI_RT_Ty1"/>
    <property type="match status" value="1"/>
</dbReference>
<organism evidence="3">
    <name type="scientific">Fagus sylvatica</name>
    <name type="common">Beechnut</name>
    <dbReference type="NCBI Taxonomy" id="28930"/>
    <lineage>
        <taxon>Eukaryota</taxon>
        <taxon>Viridiplantae</taxon>
        <taxon>Streptophyta</taxon>
        <taxon>Embryophyta</taxon>
        <taxon>Tracheophyta</taxon>
        <taxon>Spermatophyta</taxon>
        <taxon>Magnoliopsida</taxon>
        <taxon>eudicotyledons</taxon>
        <taxon>Gunneridae</taxon>
        <taxon>Pentapetalae</taxon>
        <taxon>rosids</taxon>
        <taxon>fabids</taxon>
        <taxon>Fagales</taxon>
        <taxon>Fagaceae</taxon>
        <taxon>Fagus</taxon>
    </lineage>
</organism>
<accession>A0A2N9G0G0</accession>
<dbReference type="EMBL" id="OIVN01001318">
    <property type="protein sequence ID" value="SPC92564.1"/>
    <property type="molecule type" value="Genomic_DNA"/>
</dbReference>
<gene>
    <name evidence="3" type="ORF">FSB_LOCUS20446</name>
</gene>
<evidence type="ECO:0008006" key="4">
    <source>
        <dbReference type="Google" id="ProtNLM"/>
    </source>
</evidence>
<dbReference type="Gene3D" id="3.30.559.10">
    <property type="entry name" value="Chloramphenicol acetyltransferase-like domain"/>
    <property type="match status" value="1"/>
</dbReference>
<evidence type="ECO:0000259" key="2">
    <source>
        <dbReference type="Pfam" id="PF14244"/>
    </source>
</evidence>
<dbReference type="InterPro" id="IPR043502">
    <property type="entry name" value="DNA/RNA_pol_sf"/>
</dbReference>
<dbReference type="AlphaFoldDB" id="A0A2N9G0G0"/>